<protein>
    <recommendedName>
        <fullName evidence="1">Glycerol uptake operon antiterminator regulatory protein</fullName>
    </recommendedName>
</protein>
<gene>
    <name evidence="2" type="ORF">J2S04_002241</name>
</gene>
<evidence type="ECO:0000313" key="2">
    <source>
        <dbReference type="EMBL" id="MDP9729271.1"/>
    </source>
</evidence>
<proteinExistence type="predicted"/>
<dbReference type="PIRSF" id="PIRSF016897">
    <property type="entry name" value="GlpP"/>
    <property type="match status" value="1"/>
</dbReference>
<dbReference type="SUPFAM" id="SSF110391">
    <property type="entry name" value="GlpP-like"/>
    <property type="match status" value="1"/>
</dbReference>
<dbReference type="Gene3D" id="3.20.20.70">
    <property type="entry name" value="Aldolase class I"/>
    <property type="match status" value="1"/>
</dbReference>
<name>A0ABT9LYC9_9BACL</name>
<sequence length="186" mass="20724">MMMPKVILAARSIKDYEQLLVHPCPVIILMNVHLSQLQSLVTLAHKHAKQLWLHADLVQGLKHDEAAAQFLCQNIRPDGLISTHAQTVLIARKHNVTAIQRIFLIDSHSLETSYRILANSQPDYIEVLPGIVPHLLEEVRQRTGRPVLAGGFIRSQAEVVTALEHGALAVTTSNKKLWLDPSSTPH</sequence>
<keyword evidence="1" id="KW-0804">Transcription</keyword>
<comment type="function">
    <text evidence="1">Regulates expression of the glpD operon. In the presence of glycerol 3-phosphate (G3P) causes antitermination of transcription of glpD at the inverted repeat of the leader region to enhance its transcription. Binds and stabilizes glpD leader mRNA.</text>
</comment>
<comment type="caution">
    <text evidence="2">The sequence shown here is derived from an EMBL/GenBank/DDBJ whole genome shotgun (WGS) entry which is preliminary data.</text>
</comment>
<evidence type="ECO:0000256" key="1">
    <source>
        <dbReference type="PIRNR" id="PIRNR016897"/>
    </source>
</evidence>
<dbReference type="PANTHER" id="PTHR35787:SF1">
    <property type="entry name" value="GLYCEROL UPTAKE OPERON ANTITERMINATOR REGULATORY PROTEIN"/>
    <property type="match status" value="1"/>
</dbReference>
<keyword evidence="3" id="KW-1185">Reference proteome</keyword>
<reference evidence="2 3" key="1">
    <citation type="submission" date="2023-07" db="EMBL/GenBank/DDBJ databases">
        <title>Genomic Encyclopedia of Type Strains, Phase IV (KMG-IV): sequencing the most valuable type-strain genomes for metagenomic binning, comparative biology and taxonomic classification.</title>
        <authorList>
            <person name="Goeker M."/>
        </authorList>
    </citation>
    <scope>NUCLEOTIDE SEQUENCE [LARGE SCALE GENOMIC DNA]</scope>
    <source>
        <strain evidence="2 3">DSM 25924</strain>
    </source>
</reference>
<keyword evidence="1" id="KW-0694">RNA-binding</keyword>
<keyword evidence="1" id="KW-0319">Glycerol metabolism</keyword>
<accession>A0ABT9LYC9</accession>
<dbReference type="InterPro" id="IPR006699">
    <property type="entry name" value="GlpP"/>
</dbReference>
<evidence type="ECO:0000313" key="3">
    <source>
        <dbReference type="Proteomes" id="UP001229209"/>
    </source>
</evidence>
<organism evidence="2 3">
    <name type="scientific">Alicyclobacillus tolerans</name>
    <dbReference type="NCBI Taxonomy" id="90970"/>
    <lineage>
        <taxon>Bacteria</taxon>
        <taxon>Bacillati</taxon>
        <taxon>Bacillota</taxon>
        <taxon>Bacilli</taxon>
        <taxon>Bacillales</taxon>
        <taxon>Alicyclobacillaceae</taxon>
        <taxon>Alicyclobacillus</taxon>
    </lineage>
</organism>
<dbReference type="PANTHER" id="PTHR35787">
    <property type="entry name" value="GLYCEROL UPTAKE OPERON ANTITERMINATOR REGULATORY PROTEIN"/>
    <property type="match status" value="1"/>
</dbReference>
<keyword evidence="1" id="KW-0805">Transcription regulation</keyword>
<dbReference type="InterPro" id="IPR013785">
    <property type="entry name" value="Aldolase_TIM"/>
</dbReference>
<dbReference type="Proteomes" id="UP001229209">
    <property type="component" value="Unassembled WGS sequence"/>
</dbReference>
<dbReference type="Pfam" id="PF04309">
    <property type="entry name" value="G3P_antiterm"/>
    <property type="match status" value="1"/>
</dbReference>
<dbReference type="EMBL" id="JAURUO010000012">
    <property type="protein sequence ID" value="MDP9729271.1"/>
    <property type="molecule type" value="Genomic_DNA"/>
</dbReference>